<name>A0A1F4SG01_UNCSA</name>
<protein>
    <submittedName>
        <fullName evidence="1">Uncharacterized protein</fullName>
    </submittedName>
</protein>
<reference evidence="1 2" key="1">
    <citation type="journal article" date="2016" name="Nat. Commun.">
        <title>Thousands of microbial genomes shed light on interconnected biogeochemical processes in an aquifer system.</title>
        <authorList>
            <person name="Anantharaman K."/>
            <person name="Brown C.T."/>
            <person name="Hug L.A."/>
            <person name="Sharon I."/>
            <person name="Castelle C.J."/>
            <person name="Probst A.J."/>
            <person name="Thomas B.C."/>
            <person name="Singh A."/>
            <person name="Wilkins M.J."/>
            <person name="Karaoz U."/>
            <person name="Brodie E.L."/>
            <person name="Williams K.H."/>
            <person name="Hubbard S.S."/>
            <person name="Banfield J.F."/>
        </authorList>
    </citation>
    <scope>NUCLEOTIDE SEQUENCE [LARGE SCALE GENOMIC DNA]</scope>
</reference>
<comment type="caution">
    <text evidence="1">The sequence shown here is derived from an EMBL/GenBank/DDBJ whole genome shotgun (WGS) entry which is preliminary data.</text>
</comment>
<gene>
    <name evidence="1" type="ORF">A2310_03410</name>
</gene>
<organism evidence="1 2">
    <name type="scientific">candidate division WOR-1 bacterium RIFOXYB2_FULL_37_13</name>
    <dbReference type="NCBI Taxonomy" id="1802579"/>
    <lineage>
        <taxon>Bacteria</taxon>
        <taxon>Bacillati</taxon>
        <taxon>Saganbacteria</taxon>
    </lineage>
</organism>
<sequence length="319" mass="35836">MPSNISTEFRRTKTTNVGGCHFAEGKKLYLLSQSDRTESIRDTKTLRSIMSPPIGTNAMLIVPASTIPLDIQTFFMQAQKSNTEIFHDLGPNYWEDFLSFSRFIAFTNFLGVANSENNITPIDGATVSLSNEEAGYHAKNKGFISLEEVFASLGTNQLTIIATRKYDRQLGALSLAASILSQVGQMKLANEIRTSGLHEGAISNEGIEFYWHMYTYNFLCLLLTLKALDGTLNSMDEDEEINYIFGNYYSRIFQSALNIFKALPTEEKKLFLFAKQGFGTDTETTLTFNSPTFLEINTTGQTIYHKIPFDQQLEPEAYS</sequence>
<evidence type="ECO:0000313" key="1">
    <source>
        <dbReference type="EMBL" id="OGC18653.1"/>
    </source>
</evidence>
<dbReference type="AlphaFoldDB" id="A0A1F4SG01"/>
<dbReference type="Proteomes" id="UP000178417">
    <property type="component" value="Unassembled WGS sequence"/>
</dbReference>
<proteinExistence type="predicted"/>
<accession>A0A1F4SG01</accession>
<evidence type="ECO:0000313" key="2">
    <source>
        <dbReference type="Proteomes" id="UP000178417"/>
    </source>
</evidence>
<dbReference type="EMBL" id="MEUB01000069">
    <property type="protein sequence ID" value="OGC18653.1"/>
    <property type="molecule type" value="Genomic_DNA"/>
</dbReference>